<gene>
    <name evidence="1" type="ORF">MNV_1260010</name>
</gene>
<organism evidence="1 2">
    <name type="scientific">Candidatus Methanoperedens nitratireducens</name>
    <dbReference type="NCBI Taxonomy" id="1392998"/>
    <lineage>
        <taxon>Archaea</taxon>
        <taxon>Methanobacteriati</taxon>
        <taxon>Methanobacteriota</taxon>
        <taxon>Stenosarchaea group</taxon>
        <taxon>Methanomicrobia</taxon>
        <taxon>Methanosarcinales</taxon>
        <taxon>ANME-2 cluster</taxon>
        <taxon>Candidatus Methanoperedentaceae</taxon>
        <taxon>Candidatus Methanoperedens</taxon>
    </lineage>
</organism>
<dbReference type="OrthoDB" id="145896at2157"/>
<evidence type="ECO:0000313" key="2">
    <source>
        <dbReference type="Proteomes" id="UP000218615"/>
    </source>
</evidence>
<proteinExistence type="predicted"/>
<dbReference type="Proteomes" id="UP000218615">
    <property type="component" value="Unassembled WGS sequence"/>
</dbReference>
<accession>A0A284VKA1</accession>
<dbReference type="EMBL" id="FZMP01000031">
    <property type="protein sequence ID" value="SNQ59662.1"/>
    <property type="molecule type" value="Genomic_DNA"/>
</dbReference>
<keyword evidence="2" id="KW-1185">Reference proteome</keyword>
<sequence length="100" mass="11266">MDIRLSRPCIEDPTRYIAECNLGKRVDIGKLCDILRGTSAKELKCSVRLGVARFELEGKSVMIYQSGRVDIRRIRSTDEAREVMEQIADMAKDALSDTTS</sequence>
<dbReference type="RefSeq" id="WP_096203997.1">
    <property type="nucleotide sequence ID" value="NZ_FZMP01000031.1"/>
</dbReference>
<name>A0A284VKA1_9EURY</name>
<reference evidence="2" key="1">
    <citation type="submission" date="2017-06" db="EMBL/GenBank/DDBJ databases">
        <authorList>
            <person name="Cremers G."/>
        </authorList>
    </citation>
    <scope>NUCLEOTIDE SEQUENCE [LARGE SCALE GENOMIC DNA]</scope>
</reference>
<dbReference type="AlphaFoldDB" id="A0A284VKA1"/>
<evidence type="ECO:0000313" key="1">
    <source>
        <dbReference type="EMBL" id="SNQ59662.1"/>
    </source>
</evidence>
<protein>
    <submittedName>
        <fullName evidence="1">Uncharacterized protein</fullName>
    </submittedName>
</protein>